<accession>A0A6G1M195</accession>
<dbReference type="Proteomes" id="UP000483672">
    <property type="component" value="Unassembled WGS sequence"/>
</dbReference>
<reference evidence="9 10" key="1">
    <citation type="submission" date="2019-06" db="EMBL/GenBank/DDBJ databases">
        <authorList>
            <person name="Palmer J.M."/>
        </authorList>
    </citation>
    <scope>NUCLEOTIDE SEQUENCE [LARGE SCALE GENOMIC DNA]</scope>
    <source>
        <strain evidence="6 9">TWF106</strain>
        <strain evidence="8 10">TWF191</strain>
        <strain evidence="7">TWF679</strain>
    </source>
</reference>
<dbReference type="InterPro" id="IPR036282">
    <property type="entry name" value="Glutathione-S-Trfase_C_sf"/>
</dbReference>
<feature type="region of interest" description="Disordered" evidence="4">
    <location>
        <begin position="179"/>
        <end position="213"/>
    </location>
</feature>
<evidence type="ECO:0000256" key="1">
    <source>
        <dbReference type="ARBA" id="ARBA00022555"/>
    </source>
</evidence>
<keyword evidence="1 3" id="KW-0820">tRNA-binding</keyword>
<dbReference type="CDD" id="cd02799">
    <property type="entry name" value="tRNA_bind_EMAP-II_like"/>
    <property type="match status" value="1"/>
</dbReference>
<dbReference type="PANTHER" id="PTHR11586:SF33">
    <property type="entry name" value="AMINOACYL TRNA SYNTHASE COMPLEX-INTERACTING MULTIFUNCTIONAL PROTEIN 1"/>
    <property type="match status" value="1"/>
</dbReference>
<evidence type="ECO:0000313" key="7">
    <source>
        <dbReference type="EMBL" id="KAF3218032.1"/>
    </source>
</evidence>
<dbReference type="Proteomes" id="UP000472727">
    <property type="component" value="Unassembled WGS sequence"/>
</dbReference>
<feature type="domain" description="TRNA-binding" evidence="5">
    <location>
        <begin position="264"/>
        <end position="375"/>
    </location>
</feature>
<dbReference type="EMBL" id="WIWT01000012">
    <property type="protein sequence ID" value="KAF3218032.1"/>
    <property type="molecule type" value="Genomic_DNA"/>
</dbReference>
<proteinExistence type="predicted"/>
<dbReference type="OrthoDB" id="19141at2759"/>
<dbReference type="InterPro" id="IPR053836">
    <property type="entry name" value="Arc1-like_N"/>
</dbReference>
<organism evidence="6 9">
    <name type="scientific">Orbilia oligospora</name>
    <name type="common">Nematode-trapping fungus</name>
    <name type="synonym">Arthrobotrys oligospora</name>
    <dbReference type="NCBI Taxonomy" id="2813651"/>
    <lineage>
        <taxon>Eukaryota</taxon>
        <taxon>Fungi</taxon>
        <taxon>Dikarya</taxon>
        <taxon>Ascomycota</taxon>
        <taxon>Pezizomycotina</taxon>
        <taxon>Orbiliomycetes</taxon>
        <taxon>Orbiliales</taxon>
        <taxon>Orbiliaceae</taxon>
        <taxon>Orbilia</taxon>
    </lineage>
</organism>
<evidence type="ECO:0000256" key="3">
    <source>
        <dbReference type="PROSITE-ProRule" id="PRU00209"/>
    </source>
</evidence>
<dbReference type="Proteomes" id="UP000614610">
    <property type="component" value="Unassembled WGS sequence"/>
</dbReference>
<dbReference type="InterPro" id="IPR051270">
    <property type="entry name" value="Tyrosine-tRNA_ligase_regulator"/>
</dbReference>
<protein>
    <submittedName>
        <fullName evidence="6">G4 quadruplex nucleic acid binding protein</fullName>
    </submittedName>
</protein>
<evidence type="ECO:0000259" key="5">
    <source>
        <dbReference type="PROSITE" id="PS50886"/>
    </source>
</evidence>
<feature type="region of interest" description="Disordered" evidence="4">
    <location>
        <begin position="230"/>
        <end position="264"/>
    </location>
</feature>
<dbReference type="EMBL" id="WIWS01000181">
    <property type="protein sequence ID" value="KAF3199770.1"/>
    <property type="molecule type" value="Genomic_DNA"/>
</dbReference>
<evidence type="ECO:0000313" key="8">
    <source>
        <dbReference type="EMBL" id="KAF3218678.1"/>
    </source>
</evidence>
<dbReference type="InterPro" id="IPR012340">
    <property type="entry name" value="NA-bd_OB-fold"/>
</dbReference>
<evidence type="ECO:0000256" key="4">
    <source>
        <dbReference type="SAM" id="MobiDB-lite"/>
    </source>
</evidence>
<evidence type="ECO:0000256" key="2">
    <source>
        <dbReference type="ARBA" id="ARBA00022884"/>
    </source>
</evidence>
<dbReference type="GO" id="GO:0017102">
    <property type="term" value="C:methionyl glutamyl tRNA synthetase complex"/>
    <property type="evidence" value="ECO:0007669"/>
    <property type="project" value="TreeGrafter"/>
</dbReference>
<dbReference type="AlphaFoldDB" id="A0A6G1M195"/>
<keyword evidence="2 3" id="KW-0694">RNA-binding</keyword>
<dbReference type="GO" id="GO:0000049">
    <property type="term" value="F:tRNA binding"/>
    <property type="evidence" value="ECO:0007669"/>
    <property type="project" value="UniProtKB-UniRule"/>
</dbReference>
<dbReference type="EMBL" id="WIPF01000053">
    <property type="protein sequence ID" value="KAF3218678.1"/>
    <property type="molecule type" value="Genomic_DNA"/>
</dbReference>
<dbReference type="PROSITE" id="PS50886">
    <property type="entry name" value="TRBD"/>
    <property type="match status" value="1"/>
</dbReference>
<dbReference type="SUPFAM" id="SSF50249">
    <property type="entry name" value="Nucleic acid-binding proteins"/>
    <property type="match status" value="1"/>
</dbReference>
<comment type="caution">
    <text evidence="6">The sequence shown here is derived from an EMBL/GenBank/DDBJ whole genome shotgun (WGS) entry which is preliminary data.</text>
</comment>
<dbReference type="Gene3D" id="2.40.50.140">
    <property type="entry name" value="Nucleic acid-binding proteins"/>
    <property type="match status" value="1"/>
</dbReference>
<feature type="compositionally biased region" description="Basic and acidic residues" evidence="4">
    <location>
        <begin position="240"/>
        <end position="260"/>
    </location>
</feature>
<evidence type="ECO:0000313" key="6">
    <source>
        <dbReference type="EMBL" id="KAF3199770.1"/>
    </source>
</evidence>
<dbReference type="SUPFAM" id="SSF47616">
    <property type="entry name" value="GST C-terminal domain-like"/>
    <property type="match status" value="1"/>
</dbReference>
<evidence type="ECO:0000313" key="10">
    <source>
        <dbReference type="Proteomes" id="UP000483672"/>
    </source>
</evidence>
<dbReference type="PANTHER" id="PTHR11586">
    <property type="entry name" value="TRNA-AMINOACYLATION COFACTOR ARC1 FAMILY MEMBER"/>
    <property type="match status" value="1"/>
</dbReference>
<sequence length="450" mass="47533">MSGSLDLAPTDAVLTLITKSFTTIPTTTNPSAPQSTLRLSDDSTVTGTNTIATHLSSTIFPADKYEYSALELALIDQWLSLTGHGSLNDDVVNQLNVHLKDKTSILGTKPSIADIVAYVRLKDLAKNWSAEERTGGVDGGKRYILRWLDWVQNSPVVGLKLEEAEKLVVDTEEVGTVVRGEEPVDEKKAAKKAKGKDKEATGEAATGKGAVEKAKDAVQAVAEKIGVVGKDEGSTSAAGGKKEKQKKEKSARAPAKKEEPAGPSPINIDLRVGFIEKCVPHPDADSLYVSTIHCGDSEPRTVCSGLRKHIPLEEMQERYVVVVANLKPVKMRGIMSQAMVLAASPALKEGETDDHKGPIELVAPPAGAKAGEKVFFEGYHGTPEAVLNPKKKIWEAIQPGFTTTEGLEVAFDAAATAGAVAPAGGEGVKKLVTESGGVCTVKTLVGAAVK</sequence>
<dbReference type="FunFam" id="2.40.50.140:FF:000199">
    <property type="entry name" value="tRNA-aminoacylation cofactor ARC1"/>
    <property type="match status" value="1"/>
</dbReference>
<evidence type="ECO:0000313" key="9">
    <source>
        <dbReference type="Proteomes" id="UP000472727"/>
    </source>
</evidence>
<dbReference type="Pfam" id="PF21972">
    <property type="entry name" value="Arc1p_N_like"/>
    <property type="match status" value="1"/>
</dbReference>
<name>A0A6G1M195_ORBOL</name>
<dbReference type="Pfam" id="PF01588">
    <property type="entry name" value="tRNA_bind"/>
    <property type="match status" value="1"/>
</dbReference>
<dbReference type="Gene3D" id="1.20.1050.130">
    <property type="match status" value="1"/>
</dbReference>
<dbReference type="InterPro" id="IPR002547">
    <property type="entry name" value="tRNA-bd_dom"/>
</dbReference>
<gene>
    <name evidence="6" type="primary">ARC1_1</name>
    <name evidence="8" type="synonym">ARC1_2</name>
    <name evidence="6" type="ORF">TWF106_003688</name>
    <name evidence="8" type="ORF">TWF191_008123</name>
    <name evidence="7" type="ORF">TWF679_001445</name>
</gene>
<feature type="compositionally biased region" description="Basic and acidic residues" evidence="4">
    <location>
        <begin position="179"/>
        <end position="188"/>
    </location>
</feature>